<accession>A0A9D4BMV7</accession>
<feature type="compositionally biased region" description="Acidic residues" evidence="1">
    <location>
        <begin position="9"/>
        <end position="21"/>
    </location>
</feature>
<dbReference type="AlphaFoldDB" id="A0A9D4BMV7"/>
<protein>
    <submittedName>
        <fullName evidence="2">Uncharacterized protein</fullName>
    </submittedName>
</protein>
<evidence type="ECO:0000256" key="1">
    <source>
        <dbReference type="SAM" id="MobiDB-lite"/>
    </source>
</evidence>
<reference evidence="2" key="2">
    <citation type="submission" date="2020-11" db="EMBL/GenBank/DDBJ databases">
        <authorList>
            <person name="McCartney M.A."/>
            <person name="Auch B."/>
            <person name="Kono T."/>
            <person name="Mallez S."/>
            <person name="Becker A."/>
            <person name="Gohl D.M."/>
            <person name="Silverstein K.A.T."/>
            <person name="Koren S."/>
            <person name="Bechman K.B."/>
            <person name="Herman A."/>
            <person name="Abrahante J.E."/>
            <person name="Garbe J."/>
        </authorList>
    </citation>
    <scope>NUCLEOTIDE SEQUENCE</scope>
    <source>
        <strain evidence="2">Duluth1</strain>
        <tissue evidence="2">Whole animal</tissue>
    </source>
</reference>
<gene>
    <name evidence="2" type="ORF">DPMN_075829</name>
</gene>
<keyword evidence="3" id="KW-1185">Reference proteome</keyword>
<feature type="region of interest" description="Disordered" evidence="1">
    <location>
        <begin position="1"/>
        <end position="100"/>
    </location>
</feature>
<evidence type="ECO:0000313" key="3">
    <source>
        <dbReference type="Proteomes" id="UP000828390"/>
    </source>
</evidence>
<organism evidence="2 3">
    <name type="scientific">Dreissena polymorpha</name>
    <name type="common">Zebra mussel</name>
    <name type="synonym">Mytilus polymorpha</name>
    <dbReference type="NCBI Taxonomy" id="45954"/>
    <lineage>
        <taxon>Eukaryota</taxon>
        <taxon>Metazoa</taxon>
        <taxon>Spiralia</taxon>
        <taxon>Lophotrochozoa</taxon>
        <taxon>Mollusca</taxon>
        <taxon>Bivalvia</taxon>
        <taxon>Autobranchia</taxon>
        <taxon>Heteroconchia</taxon>
        <taxon>Euheterodonta</taxon>
        <taxon>Imparidentia</taxon>
        <taxon>Neoheterodontei</taxon>
        <taxon>Myida</taxon>
        <taxon>Dreissenoidea</taxon>
        <taxon>Dreissenidae</taxon>
        <taxon>Dreissena</taxon>
    </lineage>
</organism>
<sequence length="148" mass="16848">MGLPLTMEEKEDNSSDQEPDQEAVQRYLASRGRGKRHTLAVSNPINEVQEELRMSQQPIRPARRSSERGLSPYSYKEGDMLHPPSERFSPVRRASDGLSGVNKHQLSNLERLYNQTLVSQGARHSSQNSLKQLQHECHELQGRCAKNK</sequence>
<evidence type="ECO:0000313" key="2">
    <source>
        <dbReference type="EMBL" id="KAH3700848.1"/>
    </source>
</evidence>
<dbReference type="Proteomes" id="UP000828390">
    <property type="component" value="Unassembled WGS sequence"/>
</dbReference>
<proteinExistence type="predicted"/>
<dbReference type="EMBL" id="JAIWYP010000015">
    <property type="protein sequence ID" value="KAH3700848.1"/>
    <property type="molecule type" value="Genomic_DNA"/>
</dbReference>
<comment type="caution">
    <text evidence="2">The sequence shown here is derived from an EMBL/GenBank/DDBJ whole genome shotgun (WGS) entry which is preliminary data.</text>
</comment>
<reference evidence="2" key="1">
    <citation type="journal article" date="2019" name="bioRxiv">
        <title>The Genome of the Zebra Mussel, Dreissena polymorpha: A Resource for Invasive Species Research.</title>
        <authorList>
            <person name="McCartney M.A."/>
            <person name="Auch B."/>
            <person name="Kono T."/>
            <person name="Mallez S."/>
            <person name="Zhang Y."/>
            <person name="Obille A."/>
            <person name="Becker A."/>
            <person name="Abrahante J.E."/>
            <person name="Garbe J."/>
            <person name="Badalamenti J.P."/>
            <person name="Herman A."/>
            <person name="Mangelson H."/>
            <person name="Liachko I."/>
            <person name="Sullivan S."/>
            <person name="Sone E.D."/>
            <person name="Koren S."/>
            <person name="Silverstein K.A.T."/>
            <person name="Beckman K.B."/>
            <person name="Gohl D.M."/>
        </authorList>
    </citation>
    <scope>NUCLEOTIDE SEQUENCE</scope>
    <source>
        <strain evidence="2">Duluth1</strain>
        <tissue evidence="2">Whole animal</tissue>
    </source>
</reference>
<name>A0A9D4BMV7_DREPO</name>